<keyword evidence="7" id="KW-1185">Reference proteome</keyword>
<keyword evidence="4" id="KW-0804">Transcription</keyword>
<dbReference type="Gene3D" id="3.40.190.290">
    <property type="match status" value="1"/>
</dbReference>
<dbReference type="InterPro" id="IPR058163">
    <property type="entry name" value="LysR-type_TF_proteobact-type"/>
</dbReference>
<feature type="domain" description="HTH lysR-type" evidence="5">
    <location>
        <begin position="9"/>
        <end position="66"/>
    </location>
</feature>
<dbReference type="PANTHER" id="PTHR30537:SF66">
    <property type="entry name" value="IRON-REGULATED VIRULENCE REGULATORY PROTEIN IRGB"/>
    <property type="match status" value="1"/>
</dbReference>
<dbReference type="Gene3D" id="1.10.10.10">
    <property type="entry name" value="Winged helix-like DNA-binding domain superfamily/Winged helix DNA-binding domain"/>
    <property type="match status" value="1"/>
</dbReference>
<evidence type="ECO:0000256" key="1">
    <source>
        <dbReference type="ARBA" id="ARBA00009437"/>
    </source>
</evidence>
<dbReference type="PANTHER" id="PTHR30537">
    <property type="entry name" value="HTH-TYPE TRANSCRIPTIONAL REGULATOR"/>
    <property type="match status" value="1"/>
</dbReference>
<dbReference type="InterPro" id="IPR005119">
    <property type="entry name" value="LysR_subst-bd"/>
</dbReference>
<comment type="similarity">
    <text evidence="1">Belongs to the LysR transcriptional regulatory family.</text>
</comment>
<proteinExistence type="inferred from homology"/>
<dbReference type="Proteomes" id="UP001374803">
    <property type="component" value="Chromosome"/>
</dbReference>
<dbReference type="Pfam" id="PF00126">
    <property type="entry name" value="HTH_1"/>
    <property type="match status" value="1"/>
</dbReference>
<keyword evidence="2" id="KW-0805">Transcription regulation</keyword>
<reference evidence="6" key="1">
    <citation type="submission" date="2021-12" db="EMBL/GenBank/DDBJ databases">
        <title>Discovery of the Pendulisporaceae a myxobacterial family with distinct sporulation behavior and unique specialized metabolism.</title>
        <authorList>
            <person name="Garcia R."/>
            <person name="Popoff A."/>
            <person name="Bader C.D."/>
            <person name="Loehr J."/>
            <person name="Walesch S."/>
            <person name="Walt C."/>
            <person name="Boldt J."/>
            <person name="Bunk B."/>
            <person name="Haeckl F.J.F.P.J."/>
            <person name="Gunesch A.P."/>
            <person name="Birkelbach J."/>
            <person name="Nuebel U."/>
            <person name="Pietschmann T."/>
            <person name="Bach T."/>
            <person name="Mueller R."/>
        </authorList>
    </citation>
    <scope>NUCLEOTIDE SEQUENCE</scope>
    <source>
        <strain evidence="6">MSr11367</strain>
    </source>
</reference>
<evidence type="ECO:0000313" key="6">
    <source>
        <dbReference type="EMBL" id="WXB01610.1"/>
    </source>
</evidence>
<dbReference type="PROSITE" id="PS50931">
    <property type="entry name" value="HTH_LYSR"/>
    <property type="match status" value="1"/>
</dbReference>
<dbReference type="CDD" id="cd08422">
    <property type="entry name" value="PBP2_CrgA_like"/>
    <property type="match status" value="1"/>
</dbReference>
<dbReference type="Pfam" id="PF03466">
    <property type="entry name" value="LysR_substrate"/>
    <property type="match status" value="1"/>
</dbReference>
<dbReference type="InterPro" id="IPR036390">
    <property type="entry name" value="WH_DNA-bd_sf"/>
</dbReference>
<evidence type="ECO:0000256" key="4">
    <source>
        <dbReference type="ARBA" id="ARBA00023163"/>
    </source>
</evidence>
<name>A0ABZ2KSV6_9BACT</name>
<protein>
    <submittedName>
        <fullName evidence="6">LysR family transcriptional regulator</fullName>
    </submittedName>
</protein>
<dbReference type="EMBL" id="CP089983">
    <property type="protein sequence ID" value="WXB01610.1"/>
    <property type="molecule type" value="Genomic_DNA"/>
</dbReference>
<accession>A0ABZ2KSV6</accession>
<evidence type="ECO:0000259" key="5">
    <source>
        <dbReference type="PROSITE" id="PS50931"/>
    </source>
</evidence>
<organism evidence="6 7">
    <name type="scientific">Pendulispora rubella</name>
    <dbReference type="NCBI Taxonomy" id="2741070"/>
    <lineage>
        <taxon>Bacteria</taxon>
        <taxon>Pseudomonadati</taxon>
        <taxon>Myxococcota</taxon>
        <taxon>Myxococcia</taxon>
        <taxon>Myxococcales</taxon>
        <taxon>Sorangiineae</taxon>
        <taxon>Pendulisporaceae</taxon>
        <taxon>Pendulispora</taxon>
    </lineage>
</organism>
<gene>
    <name evidence="6" type="ORF">LVJ94_32405</name>
</gene>
<dbReference type="SUPFAM" id="SSF53850">
    <property type="entry name" value="Periplasmic binding protein-like II"/>
    <property type="match status" value="1"/>
</dbReference>
<sequence>MKAPNGREMNMNRLAVFAAIVRAGSFTAAGRDVGLTKAMVSQHLARLEEELGVSLMVRTSRRMALTEAGSTFHADCVRILAETEAAIERVARDRQTPAGTLRLTSTTDYGVTVLAPALAEFIRRYPKLHVDLVLGDEIRDLVAERFDLSIRVGWLRDSSAHAMRLAKCRRWIVASPQYLAERGTPRTPIDLTAHDWIAAPLLPTPSRLTFLGKDGSHAIVRVRPVAQANSASAIRELVLNRAGISALPEYLVADDVRAGRLVVLFAPDHRLRAGGVYAVYPSQRAPAKVRLFIDYLRVRLAPRAQYLKPSP</sequence>
<dbReference type="InterPro" id="IPR000847">
    <property type="entry name" value="LysR_HTH_N"/>
</dbReference>
<dbReference type="RefSeq" id="WP_394831224.1">
    <property type="nucleotide sequence ID" value="NZ_CP089929.1"/>
</dbReference>
<keyword evidence="3" id="KW-0238">DNA-binding</keyword>
<dbReference type="SUPFAM" id="SSF46785">
    <property type="entry name" value="Winged helix' DNA-binding domain"/>
    <property type="match status" value="1"/>
</dbReference>
<evidence type="ECO:0000256" key="3">
    <source>
        <dbReference type="ARBA" id="ARBA00023125"/>
    </source>
</evidence>
<evidence type="ECO:0000256" key="2">
    <source>
        <dbReference type="ARBA" id="ARBA00023015"/>
    </source>
</evidence>
<dbReference type="InterPro" id="IPR036388">
    <property type="entry name" value="WH-like_DNA-bd_sf"/>
</dbReference>
<evidence type="ECO:0000313" key="7">
    <source>
        <dbReference type="Proteomes" id="UP001374803"/>
    </source>
</evidence>